<dbReference type="PROSITE" id="PS50977">
    <property type="entry name" value="HTH_TETR_2"/>
    <property type="match status" value="1"/>
</dbReference>
<reference evidence="4 5" key="1">
    <citation type="journal article" date="2023" name="Virus Evol.">
        <title>Computational host range prediction-The good, the bad, and the ugly.</title>
        <authorList>
            <person name="Howell A.A."/>
            <person name="Versoza C.J."/>
            <person name="Pfeifer S.P."/>
        </authorList>
    </citation>
    <scope>NUCLEOTIDE SEQUENCE [LARGE SCALE GENOMIC DNA]</scope>
    <source>
        <strain evidence="4 5">1610/1b</strain>
    </source>
</reference>
<dbReference type="SUPFAM" id="SSF46689">
    <property type="entry name" value="Homeodomain-like"/>
    <property type="match status" value="1"/>
</dbReference>
<evidence type="ECO:0000256" key="1">
    <source>
        <dbReference type="ARBA" id="ARBA00023125"/>
    </source>
</evidence>
<dbReference type="InterPro" id="IPR050109">
    <property type="entry name" value="HTH-type_TetR-like_transc_reg"/>
</dbReference>
<dbReference type="Proteomes" id="UP001479933">
    <property type="component" value="Chromosome"/>
</dbReference>
<accession>A0ABZ2TWF7</accession>
<evidence type="ECO:0000256" key="2">
    <source>
        <dbReference type="PROSITE-ProRule" id="PRU00335"/>
    </source>
</evidence>
<dbReference type="InterPro" id="IPR001647">
    <property type="entry name" value="HTH_TetR"/>
</dbReference>
<dbReference type="Gene3D" id="1.10.357.10">
    <property type="entry name" value="Tetracycline Repressor, domain 2"/>
    <property type="match status" value="1"/>
</dbReference>
<organism evidence="4 5">
    <name type="scientific">Gordonia hydrophobica</name>
    <dbReference type="NCBI Taxonomy" id="40516"/>
    <lineage>
        <taxon>Bacteria</taxon>
        <taxon>Bacillati</taxon>
        <taxon>Actinomycetota</taxon>
        <taxon>Actinomycetes</taxon>
        <taxon>Mycobacteriales</taxon>
        <taxon>Gordoniaceae</taxon>
        <taxon>Gordonia</taxon>
    </lineage>
</organism>
<evidence type="ECO:0000313" key="4">
    <source>
        <dbReference type="EMBL" id="WYY05840.1"/>
    </source>
</evidence>
<keyword evidence="5" id="KW-1185">Reference proteome</keyword>
<evidence type="ECO:0000313" key="5">
    <source>
        <dbReference type="Proteomes" id="UP001479933"/>
    </source>
</evidence>
<protein>
    <submittedName>
        <fullName evidence="4">TetR/AcrR family transcriptional regulator</fullName>
    </submittedName>
</protein>
<sequence>MGRTRSGTKGVPRAHREDLILDAAGYEFGTRGFAAANVADIAVRAGISKPLVYGYFDSKDGLFAATCRRAGERVTTAIDEAMAAWGEVRVDRGAAVMEAIFSALAGRPHEWNVIFDRTVPGGTESAAVAAEFRERLVKQSASGIEASYGAALSDPRDLSALVYIWTATVGALVEWWIRNPESTSTEMVARTARILGALQTPPTRP</sequence>
<gene>
    <name evidence="4" type="ORF">RVF87_12165</name>
</gene>
<dbReference type="PANTHER" id="PTHR30055:SF158">
    <property type="entry name" value="POSSIBLE TRANSCRIPTIONAL REGULATORY PROTEIN (PROBABLY TETR-FAMILY)"/>
    <property type="match status" value="1"/>
</dbReference>
<feature type="domain" description="HTH tetR-type" evidence="3">
    <location>
        <begin position="14"/>
        <end position="74"/>
    </location>
</feature>
<dbReference type="PANTHER" id="PTHR30055">
    <property type="entry name" value="HTH-TYPE TRANSCRIPTIONAL REGULATOR RUTR"/>
    <property type="match status" value="1"/>
</dbReference>
<evidence type="ECO:0000259" key="3">
    <source>
        <dbReference type="PROSITE" id="PS50977"/>
    </source>
</evidence>
<dbReference type="Pfam" id="PF00440">
    <property type="entry name" value="TetR_N"/>
    <property type="match status" value="1"/>
</dbReference>
<keyword evidence="1 2" id="KW-0238">DNA-binding</keyword>
<proteinExistence type="predicted"/>
<dbReference type="RefSeq" id="WP_066164481.1">
    <property type="nucleotide sequence ID" value="NZ_CP136137.1"/>
</dbReference>
<name>A0ABZ2TWF7_9ACTN</name>
<feature type="DNA-binding region" description="H-T-H motif" evidence="2">
    <location>
        <begin position="37"/>
        <end position="56"/>
    </location>
</feature>
<dbReference type="PRINTS" id="PR00455">
    <property type="entry name" value="HTHTETR"/>
</dbReference>
<dbReference type="InterPro" id="IPR009057">
    <property type="entry name" value="Homeodomain-like_sf"/>
</dbReference>
<dbReference type="EMBL" id="CP136137">
    <property type="protein sequence ID" value="WYY05840.1"/>
    <property type="molecule type" value="Genomic_DNA"/>
</dbReference>